<accession>A0ABU8LUG5</accession>
<proteinExistence type="predicted"/>
<dbReference type="Gene3D" id="1.10.30.50">
    <property type="match status" value="1"/>
</dbReference>
<dbReference type="InterPro" id="IPR002711">
    <property type="entry name" value="HNH"/>
</dbReference>
<dbReference type="GO" id="GO:0004519">
    <property type="term" value="F:endonuclease activity"/>
    <property type="evidence" value="ECO:0007669"/>
    <property type="project" value="UniProtKB-KW"/>
</dbReference>
<keyword evidence="3" id="KW-1185">Reference proteome</keyword>
<keyword evidence="2" id="KW-0255">Endonuclease</keyword>
<dbReference type="EMBL" id="JBBDGL010000001">
    <property type="protein sequence ID" value="MEJ1155149.1"/>
    <property type="molecule type" value="Genomic_DNA"/>
</dbReference>
<sequence length="197" mass="22044">MPTHAKFAMPKPVRITGRSSSITNSFVNGIIPVIWPTEAQIEEALLVLGMDTVVCAYCGDGATEWDHFRPLVVAQKPTGYISEIHNLVPACGKCNQSKGNRHWRDWMLSSARLSPTTRGVVDIEVRMARLSDFESWGTPTKVDFEALVGAELWEMHWRNHQAILDLMRTAEMTAETMRQRVAESRSVVEPPVPVSLS</sequence>
<dbReference type="Pfam" id="PF01844">
    <property type="entry name" value="HNH"/>
    <property type="match status" value="1"/>
</dbReference>
<dbReference type="CDD" id="cd00085">
    <property type="entry name" value="HNHc"/>
    <property type="match status" value="1"/>
</dbReference>
<organism evidence="2 3">
    <name type="scientific">Microbacterium marmarense</name>
    <dbReference type="NCBI Taxonomy" id="3122051"/>
    <lineage>
        <taxon>Bacteria</taxon>
        <taxon>Bacillati</taxon>
        <taxon>Actinomycetota</taxon>
        <taxon>Actinomycetes</taxon>
        <taxon>Micrococcales</taxon>
        <taxon>Microbacteriaceae</taxon>
        <taxon>Microbacterium</taxon>
    </lineage>
</organism>
<comment type="caution">
    <text evidence="2">The sequence shown here is derived from an EMBL/GenBank/DDBJ whole genome shotgun (WGS) entry which is preliminary data.</text>
</comment>
<reference evidence="2 3" key="1">
    <citation type="submission" date="2024-02" db="EMBL/GenBank/DDBJ databases">
        <authorList>
            <person name="Saticioglu I.B."/>
        </authorList>
    </citation>
    <scope>NUCLEOTIDE SEQUENCE [LARGE SCALE GENOMIC DNA]</scope>
    <source>
        <strain evidence="2 3">Mu-86</strain>
    </source>
</reference>
<dbReference type="RefSeq" id="WP_337337557.1">
    <property type="nucleotide sequence ID" value="NZ_JBBDGL010000001.1"/>
</dbReference>
<keyword evidence="2" id="KW-0540">Nuclease</keyword>
<evidence type="ECO:0000313" key="3">
    <source>
        <dbReference type="Proteomes" id="UP001368654"/>
    </source>
</evidence>
<dbReference type="Proteomes" id="UP001368654">
    <property type="component" value="Unassembled WGS sequence"/>
</dbReference>
<keyword evidence="2" id="KW-0378">Hydrolase</keyword>
<dbReference type="InterPro" id="IPR003615">
    <property type="entry name" value="HNH_nuc"/>
</dbReference>
<gene>
    <name evidence="2" type="ORF">WDU96_05995</name>
</gene>
<name>A0ABU8LUG5_9MICO</name>
<evidence type="ECO:0000259" key="1">
    <source>
        <dbReference type="Pfam" id="PF01844"/>
    </source>
</evidence>
<protein>
    <submittedName>
        <fullName evidence="2">HNH endonuclease</fullName>
    </submittedName>
</protein>
<feature type="domain" description="HNH" evidence="1">
    <location>
        <begin position="55"/>
        <end position="101"/>
    </location>
</feature>
<evidence type="ECO:0000313" key="2">
    <source>
        <dbReference type="EMBL" id="MEJ1155149.1"/>
    </source>
</evidence>